<evidence type="ECO:0000313" key="5">
    <source>
        <dbReference type="Proteomes" id="UP000235598"/>
    </source>
</evidence>
<evidence type="ECO:0000313" key="3">
    <source>
        <dbReference type="EMBL" id="MBM7817216.1"/>
    </source>
</evidence>
<feature type="domain" description="Rv2175c C-terminal" evidence="1">
    <location>
        <begin position="54"/>
        <end position="109"/>
    </location>
</feature>
<dbReference type="EMBL" id="JAFBCP010000001">
    <property type="protein sequence ID" value="MBM7817216.1"/>
    <property type="molecule type" value="Genomic_DNA"/>
</dbReference>
<dbReference type="Proteomes" id="UP000809290">
    <property type="component" value="Unassembled WGS sequence"/>
</dbReference>
<evidence type="ECO:0000313" key="6">
    <source>
        <dbReference type="Proteomes" id="UP000809290"/>
    </source>
</evidence>
<dbReference type="InterPro" id="IPR048576">
    <property type="entry name" value="Rv2175c_wHTH"/>
</dbReference>
<accession>A0A2N6VR55</accession>
<sequence length="110" mass="12508">MTVDTWLTREEVAQLLGVTPSKVRRLLEDRYVCGVKDGHVMKIPELFFKDSEPVPALRGTITLLDDAGMDDHQIIQWLFTDDETLPGRPIDHLRKGAKSEVRRRAQALAL</sequence>
<keyword evidence="6" id="KW-1185">Reference proteome</keyword>
<dbReference type="EMBL" id="PNHK01000001">
    <property type="protein sequence ID" value="PMD06620.1"/>
    <property type="molecule type" value="Genomic_DNA"/>
</dbReference>
<gene>
    <name evidence="4" type="ORF">CJ199_04505</name>
    <name evidence="3" type="ORF">JOE56_001910</name>
</gene>
<comment type="caution">
    <text evidence="4">The sequence shown here is derived from an EMBL/GenBank/DDBJ whole genome shotgun (WGS) entry which is preliminary data.</text>
</comment>
<feature type="domain" description="DNA-binding protein Rv2175c wHTH" evidence="2">
    <location>
        <begin position="6"/>
        <end position="48"/>
    </location>
</feature>
<evidence type="ECO:0000313" key="4">
    <source>
        <dbReference type="EMBL" id="PMD06620.1"/>
    </source>
</evidence>
<dbReference type="RefSeq" id="WP_102238262.1">
    <property type="nucleotide sequence ID" value="NZ_JAFBCP010000001.1"/>
</dbReference>
<dbReference type="GO" id="GO:0003677">
    <property type="term" value="F:DNA binding"/>
    <property type="evidence" value="ECO:0007669"/>
    <property type="project" value="UniProtKB-KW"/>
</dbReference>
<dbReference type="Pfam" id="PF18367">
    <property type="entry name" value="Rv2175c_C"/>
    <property type="match status" value="1"/>
</dbReference>
<name>A0A2N6VR55_9MICO</name>
<evidence type="ECO:0000259" key="2">
    <source>
        <dbReference type="Pfam" id="PF21531"/>
    </source>
</evidence>
<dbReference type="OrthoDB" id="3784042at2"/>
<dbReference type="InterPro" id="IPR041098">
    <property type="entry name" value="Rv2175c_C"/>
</dbReference>
<reference evidence="4 5" key="1">
    <citation type="submission" date="2017-09" db="EMBL/GenBank/DDBJ databases">
        <title>Bacterial strain isolated from the female urinary microbiota.</title>
        <authorList>
            <person name="Thomas-White K."/>
            <person name="Kumar N."/>
            <person name="Forster S."/>
            <person name="Putonti C."/>
            <person name="Lawley T."/>
            <person name="Wolfe A.J."/>
        </authorList>
    </citation>
    <scope>NUCLEOTIDE SEQUENCE [LARGE SCALE GENOMIC DNA]</scope>
    <source>
        <strain evidence="4 5">UMB1301</strain>
    </source>
</reference>
<reference evidence="3 6" key="2">
    <citation type="submission" date="2021-01" db="EMBL/GenBank/DDBJ databases">
        <title>Sequencing the genomes of 1000 actinobacteria strains.</title>
        <authorList>
            <person name="Klenk H.-P."/>
        </authorList>
    </citation>
    <scope>NUCLEOTIDE SEQUENCE [LARGE SCALE GENOMIC DNA]</scope>
    <source>
        <strain evidence="3 6">DSM 13657</strain>
    </source>
</reference>
<dbReference type="Proteomes" id="UP000235598">
    <property type="component" value="Unassembled WGS sequence"/>
</dbReference>
<dbReference type="AlphaFoldDB" id="A0A2N6VR55"/>
<proteinExistence type="predicted"/>
<evidence type="ECO:0000259" key="1">
    <source>
        <dbReference type="Pfam" id="PF18367"/>
    </source>
</evidence>
<protein>
    <submittedName>
        <fullName evidence="4">DNA-binding protein</fullName>
    </submittedName>
    <submittedName>
        <fullName evidence="3">Excisionase family DNA binding protein</fullName>
    </submittedName>
</protein>
<keyword evidence="4" id="KW-0238">DNA-binding</keyword>
<dbReference type="Pfam" id="PF21531">
    <property type="entry name" value="Rv2175c_wHTH"/>
    <property type="match status" value="1"/>
</dbReference>
<organism evidence="4 5">
    <name type="scientific">Brevibacterium paucivorans</name>
    <dbReference type="NCBI Taxonomy" id="170994"/>
    <lineage>
        <taxon>Bacteria</taxon>
        <taxon>Bacillati</taxon>
        <taxon>Actinomycetota</taxon>
        <taxon>Actinomycetes</taxon>
        <taxon>Micrococcales</taxon>
        <taxon>Brevibacteriaceae</taxon>
        <taxon>Brevibacterium</taxon>
    </lineage>
</organism>